<feature type="compositionally biased region" description="Low complexity" evidence="1">
    <location>
        <begin position="50"/>
        <end position="68"/>
    </location>
</feature>
<keyword evidence="2" id="KW-0472">Membrane</keyword>
<proteinExistence type="predicted"/>
<reference evidence="4" key="1">
    <citation type="submission" date="2022-11" db="UniProtKB">
        <authorList>
            <consortium name="WormBaseParasite"/>
        </authorList>
    </citation>
    <scope>IDENTIFICATION</scope>
</reference>
<feature type="compositionally biased region" description="Basic residues" evidence="1">
    <location>
        <begin position="84"/>
        <end position="94"/>
    </location>
</feature>
<protein>
    <submittedName>
        <fullName evidence="4">Uncharacterized protein</fullName>
    </submittedName>
</protein>
<keyword evidence="2" id="KW-0812">Transmembrane</keyword>
<feature type="region of interest" description="Disordered" evidence="1">
    <location>
        <begin position="40"/>
        <end position="71"/>
    </location>
</feature>
<feature type="region of interest" description="Disordered" evidence="1">
    <location>
        <begin position="84"/>
        <end position="127"/>
    </location>
</feature>
<keyword evidence="3" id="KW-1185">Reference proteome</keyword>
<dbReference type="WBParaSite" id="ACRNAN_scaffold564.g7836.t1">
    <property type="protein sequence ID" value="ACRNAN_scaffold564.g7836.t1"/>
    <property type="gene ID" value="ACRNAN_scaffold564.g7836"/>
</dbReference>
<evidence type="ECO:0000256" key="2">
    <source>
        <dbReference type="SAM" id="Phobius"/>
    </source>
</evidence>
<evidence type="ECO:0000313" key="4">
    <source>
        <dbReference type="WBParaSite" id="ACRNAN_scaffold564.g7836.t1"/>
    </source>
</evidence>
<evidence type="ECO:0000256" key="1">
    <source>
        <dbReference type="SAM" id="MobiDB-lite"/>
    </source>
</evidence>
<feature type="compositionally biased region" description="Polar residues" evidence="1">
    <location>
        <begin position="109"/>
        <end position="118"/>
    </location>
</feature>
<accession>A0A914E427</accession>
<evidence type="ECO:0000313" key="3">
    <source>
        <dbReference type="Proteomes" id="UP000887540"/>
    </source>
</evidence>
<keyword evidence="2" id="KW-1133">Transmembrane helix</keyword>
<name>A0A914E427_9BILA</name>
<dbReference type="AlphaFoldDB" id="A0A914E427"/>
<sequence length="231" mass="25763">MQVHMFSNTPTVSSFSLLAPYNFALKMTAAVKGLRASFPLKDSERDNSRPVGNFPGSGPFSGPPSEASPTKEFFGPIDGLKYFGQRRHSPPAHKKIQEPPFRSPYKDSPLTTNETHSTMKPKFSNRTTEDPEIWLNKSRNIRGAASAMETDVSVDLTVLPFDENHNSSTNAEAMKQAIDTNFLRRRICLHLPALMILSFSVILLIVLSSLITALCAIRRESLQRLKFTFCS</sequence>
<dbReference type="Proteomes" id="UP000887540">
    <property type="component" value="Unplaced"/>
</dbReference>
<feature type="transmembrane region" description="Helical" evidence="2">
    <location>
        <begin position="193"/>
        <end position="217"/>
    </location>
</feature>
<organism evidence="3 4">
    <name type="scientific">Acrobeloides nanus</name>
    <dbReference type="NCBI Taxonomy" id="290746"/>
    <lineage>
        <taxon>Eukaryota</taxon>
        <taxon>Metazoa</taxon>
        <taxon>Ecdysozoa</taxon>
        <taxon>Nematoda</taxon>
        <taxon>Chromadorea</taxon>
        <taxon>Rhabditida</taxon>
        <taxon>Tylenchina</taxon>
        <taxon>Cephalobomorpha</taxon>
        <taxon>Cephaloboidea</taxon>
        <taxon>Cephalobidae</taxon>
        <taxon>Acrobeloides</taxon>
    </lineage>
</organism>